<feature type="transmembrane region" description="Helical" evidence="6">
    <location>
        <begin position="279"/>
        <end position="297"/>
    </location>
</feature>
<sequence length="433" mass="45821">MFSNILREIIISSPDDNWLTKRIPSDSVVRNPDFRRFWFSSILAHFGAQITLLALPICAVLMLHATPAQMGTLAAFESLPFLLFGLPSGVLLDRNRRLPVMMSSDLMVAIALATVPLAWWLDILSIPWLYAVGFVIGTGYVVGGSAEQVFLTFLVGRGGLVDAQSKFAATESAARVLGPGMAGGLVQLLGAPIAILCNVAGFVVSLLNLRRIRAREPQPPPSDAHPLRDIQEGLAFVWRHPLLRTLAWVSAGWHLLFYGYTALHVIFATRVLGMTAGTMGMANMFGGLGILAASLLVKPLSNRFGTGGGILAGLCVSALGFALVPAIPAALFGSAGWTLAAYAMVVFWIDCGATLFFVPYSALRQRVTPDAVLGRMVATMRALTVAAAPLGALLAGGLGEGFGVRAGLACIAAGAVVLSLATIFGTRLRHVKD</sequence>
<feature type="transmembrane region" description="Helical" evidence="6">
    <location>
        <begin position="246"/>
        <end position="267"/>
    </location>
</feature>
<keyword evidence="3 6" id="KW-0812">Transmembrane</keyword>
<dbReference type="InterPro" id="IPR036259">
    <property type="entry name" value="MFS_trans_sf"/>
</dbReference>
<keyword evidence="5 6" id="KW-0472">Membrane</keyword>
<dbReference type="InterPro" id="IPR011701">
    <property type="entry name" value="MFS"/>
</dbReference>
<evidence type="ECO:0000256" key="3">
    <source>
        <dbReference type="ARBA" id="ARBA00022692"/>
    </source>
</evidence>
<proteinExistence type="predicted"/>
<dbReference type="EMBL" id="JANUHA010000028">
    <property type="protein sequence ID" value="MCS0599384.1"/>
    <property type="molecule type" value="Genomic_DNA"/>
</dbReference>
<dbReference type="PANTHER" id="PTHR23513">
    <property type="entry name" value="INTEGRAL MEMBRANE EFFLUX PROTEIN-RELATED"/>
    <property type="match status" value="1"/>
</dbReference>
<reference evidence="7 8" key="1">
    <citation type="submission" date="2022-08" db="EMBL/GenBank/DDBJ databases">
        <title>Reclassification of Massilia species as members of the genera Telluria, Duganella, Pseudoduganella, Mokoshia gen. nov. and Zemynaea gen. nov. using orthogonal and non-orthogonal genome-based approaches.</title>
        <authorList>
            <person name="Bowman J.P."/>
        </authorList>
    </citation>
    <scope>NUCLEOTIDE SEQUENCE [LARGE SCALE GENOMIC DNA]</scope>
    <source>
        <strain evidence="7 8">JCM 31661</strain>
    </source>
</reference>
<evidence type="ECO:0000313" key="8">
    <source>
        <dbReference type="Proteomes" id="UP001206572"/>
    </source>
</evidence>
<evidence type="ECO:0000313" key="7">
    <source>
        <dbReference type="EMBL" id="MCS0599384.1"/>
    </source>
</evidence>
<dbReference type="RefSeq" id="WP_258830381.1">
    <property type="nucleotide sequence ID" value="NZ_JANUHA010000028.1"/>
</dbReference>
<protein>
    <submittedName>
        <fullName evidence="7">MFS transporter</fullName>
    </submittedName>
</protein>
<evidence type="ECO:0000256" key="5">
    <source>
        <dbReference type="ARBA" id="ARBA00023136"/>
    </source>
</evidence>
<feature type="transmembrane region" description="Helical" evidence="6">
    <location>
        <begin position="185"/>
        <end position="209"/>
    </location>
</feature>
<feature type="transmembrane region" description="Helical" evidence="6">
    <location>
        <begin position="128"/>
        <end position="146"/>
    </location>
</feature>
<feature type="transmembrane region" description="Helical" evidence="6">
    <location>
        <begin position="98"/>
        <end position="121"/>
    </location>
</feature>
<dbReference type="Proteomes" id="UP001206572">
    <property type="component" value="Unassembled WGS sequence"/>
</dbReference>
<feature type="transmembrane region" description="Helical" evidence="6">
    <location>
        <begin position="372"/>
        <end position="396"/>
    </location>
</feature>
<accession>A0ABT2ASZ8</accession>
<dbReference type="CDD" id="cd06173">
    <property type="entry name" value="MFS_MefA_like"/>
    <property type="match status" value="1"/>
</dbReference>
<keyword evidence="2" id="KW-1003">Cell membrane</keyword>
<dbReference type="SUPFAM" id="SSF103473">
    <property type="entry name" value="MFS general substrate transporter"/>
    <property type="match status" value="1"/>
</dbReference>
<keyword evidence="4 6" id="KW-1133">Transmembrane helix</keyword>
<comment type="subcellular location">
    <subcellularLocation>
        <location evidence="1">Cell membrane</location>
        <topology evidence="1">Multi-pass membrane protein</topology>
    </subcellularLocation>
</comment>
<feature type="transmembrane region" description="Helical" evidence="6">
    <location>
        <begin position="309"/>
        <end position="333"/>
    </location>
</feature>
<feature type="transmembrane region" description="Helical" evidence="6">
    <location>
        <begin position="339"/>
        <end position="360"/>
    </location>
</feature>
<dbReference type="Pfam" id="PF07690">
    <property type="entry name" value="MFS_1"/>
    <property type="match status" value="1"/>
</dbReference>
<feature type="transmembrane region" description="Helical" evidence="6">
    <location>
        <begin position="37"/>
        <end position="61"/>
    </location>
</feature>
<evidence type="ECO:0000256" key="1">
    <source>
        <dbReference type="ARBA" id="ARBA00004651"/>
    </source>
</evidence>
<keyword evidence="8" id="KW-1185">Reference proteome</keyword>
<name>A0ABT2ASZ8_9BURK</name>
<organism evidence="7 8">
    <name type="scientific">Massilia agri</name>
    <dbReference type="NCBI Taxonomy" id="1886785"/>
    <lineage>
        <taxon>Bacteria</taxon>
        <taxon>Pseudomonadati</taxon>
        <taxon>Pseudomonadota</taxon>
        <taxon>Betaproteobacteria</taxon>
        <taxon>Burkholderiales</taxon>
        <taxon>Oxalobacteraceae</taxon>
        <taxon>Telluria group</taxon>
        <taxon>Massilia</taxon>
    </lineage>
</organism>
<dbReference type="PANTHER" id="PTHR23513:SF6">
    <property type="entry name" value="MAJOR FACILITATOR SUPERFAMILY ASSOCIATED DOMAIN-CONTAINING PROTEIN"/>
    <property type="match status" value="1"/>
</dbReference>
<gene>
    <name evidence="7" type="ORF">NX780_23840</name>
</gene>
<comment type="caution">
    <text evidence="7">The sequence shown here is derived from an EMBL/GenBank/DDBJ whole genome shotgun (WGS) entry which is preliminary data.</text>
</comment>
<feature type="transmembrane region" description="Helical" evidence="6">
    <location>
        <begin position="73"/>
        <end position="92"/>
    </location>
</feature>
<feature type="transmembrane region" description="Helical" evidence="6">
    <location>
        <begin position="402"/>
        <end position="424"/>
    </location>
</feature>
<evidence type="ECO:0000256" key="6">
    <source>
        <dbReference type="SAM" id="Phobius"/>
    </source>
</evidence>
<dbReference type="Gene3D" id="1.20.1250.20">
    <property type="entry name" value="MFS general substrate transporter like domains"/>
    <property type="match status" value="1"/>
</dbReference>
<evidence type="ECO:0000256" key="2">
    <source>
        <dbReference type="ARBA" id="ARBA00022475"/>
    </source>
</evidence>
<evidence type="ECO:0000256" key="4">
    <source>
        <dbReference type="ARBA" id="ARBA00022989"/>
    </source>
</evidence>